<dbReference type="GO" id="GO:0016020">
    <property type="term" value="C:membrane"/>
    <property type="evidence" value="ECO:0007669"/>
    <property type="project" value="UniProtKB-SubCell"/>
</dbReference>
<organism evidence="8 9">
    <name type="scientific">Spongiivirga citrea</name>
    <dbReference type="NCBI Taxonomy" id="1481457"/>
    <lineage>
        <taxon>Bacteria</taxon>
        <taxon>Pseudomonadati</taxon>
        <taxon>Bacteroidota</taxon>
        <taxon>Flavobacteriia</taxon>
        <taxon>Flavobacteriales</taxon>
        <taxon>Flavobacteriaceae</taxon>
        <taxon>Spongiivirga</taxon>
    </lineage>
</organism>
<feature type="transmembrane region" description="Helical" evidence="6">
    <location>
        <begin position="172"/>
        <end position="189"/>
    </location>
</feature>
<dbReference type="InterPro" id="IPR000620">
    <property type="entry name" value="EamA_dom"/>
</dbReference>
<evidence type="ECO:0000256" key="1">
    <source>
        <dbReference type="ARBA" id="ARBA00004141"/>
    </source>
</evidence>
<evidence type="ECO:0000259" key="7">
    <source>
        <dbReference type="Pfam" id="PF00892"/>
    </source>
</evidence>
<feature type="transmembrane region" description="Helical" evidence="6">
    <location>
        <begin position="90"/>
        <end position="109"/>
    </location>
</feature>
<feature type="transmembrane region" description="Helical" evidence="6">
    <location>
        <begin position="146"/>
        <end position="166"/>
    </location>
</feature>
<dbReference type="EMBL" id="JAABOQ010000003">
    <property type="protein sequence ID" value="NER17027.1"/>
    <property type="molecule type" value="Genomic_DNA"/>
</dbReference>
<evidence type="ECO:0000256" key="3">
    <source>
        <dbReference type="ARBA" id="ARBA00022692"/>
    </source>
</evidence>
<feature type="domain" description="EamA" evidence="7">
    <location>
        <begin position="176"/>
        <end position="311"/>
    </location>
</feature>
<evidence type="ECO:0000256" key="2">
    <source>
        <dbReference type="ARBA" id="ARBA00007362"/>
    </source>
</evidence>
<feature type="transmembrane region" description="Helical" evidence="6">
    <location>
        <begin position="201"/>
        <end position="225"/>
    </location>
</feature>
<comment type="caution">
    <text evidence="8">The sequence shown here is derived from an EMBL/GenBank/DDBJ whole genome shotgun (WGS) entry which is preliminary data.</text>
</comment>
<protein>
    <submittedName>
        <fullName evidence="8">EamA family transporter</fullName>
    </submittedName>
</protein>
<reference evidence="8 9" key="1">
    <citation type="submission" date="2020-01" db="EMBL/GenBank/DDBJ databases">
        <title>Spongiivirga citrea KCTC 32990T.</title>
        <authorList>
            <person name="Wang G."/>
        </authorList>
    </citation>
    <scope>NUCLEOTIDE SEQUENCE [LARGE SCALE GENOMIC DNA]</scope>
    <source>
        <strain evidence="8 9">KCTC 32990</strain>
    </source>
</reference>
<feature type="transmembrane region" description="Helical" evidence="6">
    <location>
        <begin position="268"/>
        <end position="287"/>
    </location>
</feature>
<dbReference type="InterPro" id="IPR050638">
    <property type="entry name" value="AA-Vitamin_Transporters"/>
</dbReference>
<feature type="transmembrane region" description="Helical" evidence="6">
    <location>
        <begin position="31"/>
        <end position="48"/>
    </location>
</feature>
<evidence type="ECO:0000313" key="9">
    <source>
        <dbReference type="Proteomes" id="UP000474296"/>
    </source>
</evidence>
<comment type="subcellular location">
    <subcellularLocation>
        <location evidence="1">Membrane</location>
        <topology evidence="1">Multi-pass membrane protein</topology>
    </subcellularLocation>
</comment>
<evidence type="ECO:0000313" key="8">
    <source>
        <dbReference type="EMBL" id="NER17027.1"/>
    </source>
</evidence>
<proteinExistence type="inferred from homology"/>
<evidence type="ECO:0000256" key="5">
    <source>
        <dbReference type="ARBA" id="ARBA00023136"/>
    </source>
</evidence>
<feature type="transmembrane region" description="Helical" evidence="6">
    <location>
        <begin position="60"/>
        <end position="78"/>
    </location>
</feature>
<dbReference type="AlphaFoldDB" id="A0A6M0CNJ4"/>
<keyword evidence="5 6" id="KW-0472">Membrane</keyword>
<feature type="transmembrane region" description="Helical" evidence="6">
    <location>
        <begin position="293"/>
        <end position="310"/>
    </location>
</feature>
<dbReference type="Proteomes" id="UP000474296">
    <property type="component" value="Unassembled WGS sequence"/>
</dbReference>
<feature type="transmembrane region" description="Helical" evidence="6">
    <location>
        <begin position="115"/>
        <end position="139"/>
    </location>
</feature>
<comment type="similarity">
    <text evidence="2">Belongs to the EamA transporter family.</text>
</comment>
<gene>
    <name evidence="8" type="ORF">GWK10_07380</name>
</gene>
<dbReference type="PANTHER" id="PTHR32322">
    <property type="entry name" value="INNER MEMBRANE TRANSPORTER"/>
    <property type="match status" value="1"/>
</dbReference>
<dbReference type="SUPFAM" id="SSF103481">
    <property type="entry name" value="Multidrug resistance efflux transporter EmrE"/>
    <property type="match status" value="2"/>
</dbReference>
<evidence type="ECO:0000256" key="6">
    <source>
        <dbReference type="SAM" id="Phobius"/>
    </source>
</evidence>
<dbReference type="PANTHER" id="PTHR32322:SF2">
    <property type="entry name" value="EAMA DOMAIN-CONTAINING PROTEIN"/>
    <property type="match status" value="1"/>
</dbReference>
<evidence type="ECO:0000256" key="4">
    <source>
        <dbReference type="ARBA" id="ARBA00022989"/>
    </source>
</evidence>
<sequence length="319" mass="35020">MDARVIKSIIAVLLAAFLFIKYRKQIYANKWALIIILSLIWGSSFILIKKGLVGLSAMQLGALRIIMSGIVVIGLGYKQLKEMPKASWKYLILAGFLGTFFPSFFFAYAETEIDSAVASMLNSLVPLITIITGVLLFRIKTGWMQVLGVLIGLSGTAILILKGASINPDQNYYYSLFVISSTVMYALNVNIVKRYLQNLNALGLTAGTFLFIVPFALGVLIYTGFFKTEVMTSNKVLVSIGYVLLLSVFGTALAKVLFNRLIQISNPVFSTSVTYLMPVVAIFWGLLDGERITLVQILAAGLILGGVYLVNKKAQKKEP</sequence>
<keyword evidence="4 6" id="KW-1133">Transmembrane helix</keyword>
<keyword evidence="3 6" id="KW-0812">Transmembrane</keyword>
<dbReference type="InterPro" id="IPR037185">
    <property type="entry name" value="EmrE-like"/>
</dbReference>
<feature type="transmembrane region" description="Helical" evidence="6">
    <location>
        <begin position="237"/>
        <end position="256"/>
    </location>
</feature>
<accession>A0A6M0CNJ4</accession>
<keyword evidence="9" id="KW-1185">Reference proteome</keyword>
<dbReference type="Pfam" id="PF00892">
    <property type="entry name" value="EamA"/>
    <property type="match status" value="2"/>
</dbReference>
<feature type="domain" description="EamA" evidence="7">
    <location>
        <begin position="33"/>
        <end position="160"/>
    </location>
</feature>
<name>A0A6M0CNJ4_9FLAO</name>